<reference evidence="2 3" key="1">
    <citation type="submission" date="2018-07" db="EMBL/GenBank/DDBJ databases">
        <title>Bacillus sp. YLB-04 draft genome sequence.</title>
        <authorList>
            <person name="Yu L."/>
            <person name="Tang X."/>
        </authorList>
    </citation>
    <scope>NUCLEOTIDE SEQUENCE [LARGE SCALE GENOMIC DNA]</scope>
    <source>
        <strain evidence="2 3">YLB-04</strain>
    </source>
</reference>
<evidence type="ECO:0000313" key="2">
    <source>
        <dbReference type="EMBL" id="RDU34979.1"/>
    </source>
</evidence>
<dbReference type="AlphaFoldDB" id="A0A3D8GL56"/>
<keyword evidence="1" id="KW-1133">Transmembrane helix</keyword>
<feature type="transmembrane region" description="Helical" evidence="1">
    <location>
        <begin position="6"/>
        <end position="27"/>
    </location>
</feature>
<sequence length="84" mass="9392">MRIGTINWIVFLWQLSMAVAILTLFYGLLAKSRISLSVSFVTSLPIAYYFFGANNLLKLVALAPIAIIVAIIFLRKKRSRTADS</sequence>
<proteinExistence type="predicted"/>
<gene>
    <name evidence="2" type="ORF">DRW41_20395</name>
</gene>
<evidence type="ECO:0000256" key="1">
    <source>
        <dbReference type="SAM" id="Phobius"/>
    </source>
</evidence>
<protein>
    <submittedName>
        <fullName evidence="2">Uncharacterized protein</fullName>
    </submittedName>
</protein>
<comment type="caution">
    <text evidence="2">The sequence shown here is derived from an EMBL/GenBank/DDBJ whole genome shotgun (WGS) entry which is preliminary data.</text>
</comment>
<dbReference type="Proteomes" id="UP000257144">
    <property type="component" value="Unassembled WGS sequence"/>
</dbReference>
<dbReference type="RefSeq" id="WP_115453879.1">
    <property type="nucleotide sequence ID" value="NZ_QNQT01000015.1"/>
</dbReference>
<accession>A0A3D8GL56</accession>
<dbReference type="EMBL" id="QNQT01000015">
    <property type="protein sequence ID" value="RDU34979.1"/>
    <property type="molecule type" value="Genomic_DNA"/>
</dbReference>
<evidence type="ECO:0000313" key="3">
    <source>
        <dbReference type="Proteomes" id="UP000257144"/>
    </source>
</evidence>
<dbReference type="OrthoDB" id="2892502at2"/>
<keyword evidence="3" id="KW-1185">Reference proteome</keyword>
<name>A0A3D8GL56_9BACI</name>
<keyword evidence="1" id="KW-0472">Membrane</keyword>
<organism evidence="2 3">
    <name type="scientific">Neobacillus piezotolerans</name>
    <dbReference type="NCBI Taxonomy" id="2259171"/>
    <lineage>
        <taxon>Bacteria</taxon>
        <taxon>Bacillati</taxon>
        <taxon>Bacillota</taxon>
        <taxon>Bacilli</taxon>
        <taxon>Bacillales</taxon>
        <taxon>Bacillaceae</taxon>
        <taxon>Neobacillus</taxon>
    </lineage>
</organism>
<keyword evidence="1" id="KW-0812">Transmembrane</keyword>
<feature type="transmembrane region" description="Helical" evidence="1">
    <location>
        <begin position="57"/>
        <end position="74"/>
    </location>
</feature>